<dbReference type="GO" id="GO:0003677">
    <property type="term" value="F:DNA binding"/>
    <property type="evidence" value="ECO:0007669"/>
    <property type="project" value="InterPro"/>
</dbReference>
<dbReference type="InterPro" id="IPR001387">
    <property type="entry name" value="Cro/C1-type_HTH"/>
</dbReference>
<dbReference type="EMBL" id="WNCL01000037">
    <property type="protein sequence ID" value="MTU43958.1"/>
    <property type="molecule type" value="Genomic_DNA"/>
</dbReference>
<keyword evidence="2" id="KW-0472">Membrane</keyword>
<sequence>MSENNINLEAKDQPSEATTYGGLLRIARENKELSIDQVSSQLRISPDQIEGLESDNYKVFPTPVYARAHLRSYARLLGVDEAKIISLFNAALAPDDKDPRTFIRRTTQELAPYHDAQPKNFVGKFIAGLLFLAVVIALGWIGYNYYMSQKTEKAAEVPQAEATQPAEAAAPASELAKTPEAVPVLVSNTTVEPAPQPAAAASAPAAAEAQTQADRDAALKEKLQKEAEAAAAAKVAEEKRLAEEAKKAAAAAAPAAAAPSKLLTLTHNEAEGRWDLVVPKSANGTYKVTIGAEGGECWFGVYQDKKLVHNAQLKSGETRDYEVPYPFKVSVGNRAKGFVKVDGAPVDLNINNRATSTVFTLVQK</sequence>
<proteinExistence type="predicted"/>
<dbReference type="Proteomes" id="UP000462362">
    <property type="component" value="Unassembled WGS sequence"/>
</dbReference>
<feature type="compositionally biased region" description="Low complexity" evidence="1">
    <location>
        <begin position="197"/>
        <end position="212"/>
    </location>
</feature>
<dbReference type="PANTHER" id="PTHR34475:SF1">
    <property type="entry name" value="CYTOSKELETON PROTEIN RODZ"/>
    <property type="match status" value="1"/>
</dbReference>
<reference evidence="3 4" key="1">
    <citation type="journal article" date="2019" name="Nat. Med.">
        <title>A library of human gut bacterial isolates paired with longitudinal multiomics data enables mechanistic microbiome research.</title>
        <authorList>
            <person name="Poyet M."/>
            <person name="Groussin M."/>
            <person name="Gibbons S.M."/>
            <person name="Avila-Pacheco J."/>
            <person name="Jiang X."/>
            <person name="Kearney S.M."/>
            <person name="Perrotta A.R."/>
            <person name="Berdy B."/>
            <person name="Zhao S."/>
            <person name="Lieberman T.D."/>
            <person name="Swanson P.K."/>
            <person name="Smith M."/>
            <person name="Roesemann S."/>
            <person name="Alexander J.E."/>
            <person name="Rich S.A."/>
            <person name="Livny J."/>
            <person name="Vlamakis H."/>
            <person name="Clish C."/>
            <person name="Bullock K."/>
            <person name="Deik A."/>
            <person name="Scott J."/>
            <person name="Pierce K.A."/>
            <person name="Xavier R.J."/>
            <person name="Alm E.J."/>
        </authorList>
    </citation>
    <scope>NUCLEOTIDE SEQUENCE [LARGE SCALE GENOMIC DNA]</scope>
    <source>
        <strain evidence="3 4">BIOML-A2</strain>
    </source>
</reference>
<evidence type="ECO:0000256" key="2">
    <source>
        <dbReference type="SAM" id="Phobius"/>
    </source>
</evidence>
<dbReference type="InterPro" id="IPR010982">
    <property type="entry name" value="Lambda_DNA-bd_dom_sf"/>
</dbReference>
<dbReference type="RefSeq" id="WP_155165955.1">
    <property type="nucleotide sequence ID" value="NZ_CAMLVM010000004.1"/>
</dbReference>
<dbReference type="Pfam" id="PF13413">
    <property type="entry name" value="HTH_25"/>
    <property type="match status" value="1"/>
</dbReference>
<protein>
    <submittedName>
        <fullName evidence="3">DUF4115 domain-containing protein</fullName>
    </submittedName>
</protein>
<dbReference type="AlphaFoldDB" id="A0A6I3S4S9"/>
<dbReference type="SMART" id="SM00530">
    <property type="entry name" value="HTH_XRE"/>
    <property type="match status" value="1"/>
</dbReference>
<dbReference type="Pfam" id="PF13464">
    <property type="entry name" value="RodZ_C"/>
    <property type="match status" value="1"/>
</dbReference>
<keyword evidence="2" id="KW-0812">Transmembrane</keyword>
<dbReference type="Gene3D" id="1.10.260.40">
    <property type="entry name" value="lambda repressor-like DNA-binding domains"/>
    <property type="match status" value="1"/>
</dbReference>
<dbReference type="PANTHER" id="PTHR34475">
    <property type="match status" value="1"/>
</dbReference>
<feature type="region of interest" description="Disordered" evidence="1">
    <location>
        <begin position="193"/>
        <end position="215"/>
    </location>
</feature>
<dbReference type="CDD" id="cd00093">
    <property type="entry name" value="HTH_XRE"/>
    <property type="match status" value="1"/>
</dbReference>
<evidence type="ECO:0000313" key="3">
    <source>
        <dbReference type="EMBL" id="MTU43958.1"/>
    </source>
</evidence>
<comment type="caution">
    <text evidence="3">The sequence shown here is derived from an EMBL/GenBank/DDBJ whole genome shotgun (WGS) entry which is preliminary data.</text>
</comment>
<name>A0A6I3S4S9_9BURK</name>
<evidence type="ECO:0000256" key="1">
    <source>
        <dbReference type="SAM" id="MobiDB-lite"/>
    </source>
</evidence>
<organism evidence="3 4">
    <name type="scientific">Parasutterella excrementihominis</name>
    <dbReference type="NCBI Taxonomy" id="487175"/>
    <lineage>
        <taxon>Bacteria</taxon>
        <taxon>Pseudomonadati</taxon>
        <taxon>Pseudomonadota</taxon>
        <taxon>Betaproteobacteria</taxon>
        <taxon>Burkholderiales</taxon>
        <taxon>Sutterellaceae</taxon>
        <taxon>Parasutterella</taxon>
    </lineage>
</organism>
<dbReference type="InterPro" id="IPR025194">
    <property type="entry name" value="RodZ-like_C"/>
</dbReference>
<accession>A0A6I3S4S9</accession>
<keyword evidence="2" id="KW-1133">Transmembrane helix</keyword>
<evidence type="ECO:0000313" key="4">
    <source>
        <dbReference type="Proteomes" id="UP000462362"/>
    </source>
</evidence>
<gene>
    <name evidence="3" type="ORF">GMD42_10115</name>
</gene>
<feature type="transmembrane region" description="Helical" evidence="2">
    <location>
        <begin position="125"/>
        <end position="146"/>
    </location>
</feature>
<dbReference type="InterPro" id="IPR050400">
    <property type="entry name" value="Bact_Cytoskel_RodZ"/>
</dbReference>